<dbReference type="InterPro" id="IPR017853">
    <property type="entry name" value="GH"/>
</dbReference>
<accession>A0A377MT35</accession>
<dbReference type="Pfam" id="PF00232">
    <property type="entry name" value="Glyco_hydro_1"/>
    <property type="match status" value="1"/>
</dbReference>
<dbReference type="PRINTS" id="PR00131">
    <property type="entry name" value="GLHYDRLASE1"/>
</dbReference>
<evidence type="ECO:0000313" key="7">
    <source>
        <dbReference type="EMBL" id="MDT2982342.1"/>
    </source>
</evidence>
<reference evidence="8 9" key="1">
    <citation type="submission" date="2018-08" db="EMBL/GenBank/DDBJ databases">
        <title>A genome reference for cultivated species of the human gut microbiota.</title>
        <authorList>
            <person name="Zou Y."/>
            <person name="Xue W."/>
            <person name="Luo G."/>
        </authorList>
    </citation>
    <scope>NUCLEOTIDE SEQUENCE [LARGE SCALE GENOMIC DNA]</scope>
    <source>
        <strain evidence="8 9">AF48-16</strain>
    </source>
</reference>
<dbReference type="Proteomes" id="UP000286288">
    <property type="component" value="Unassembled WGS sequence"/>
</dbReference>
<evidence type="ECO:0000256" key="5">
    <source>
        <dbReference type="RuleBase" id="RU003690"/>
    </source>
</evidence>
<dbReference type="PROSITE" id="PS00653">
    <property type="entry name" value="GLYCOSYL_HYDROL_F1_2"/>
    <property type="match status" value="1"/>
</dbReference>
<evidence type="ECO:0000313" key="10">
    <source>
        <dbReference type="Proteomes" id="UP001253851"/>
    </source>
</evidence>
<dbReference type="GO" id="GO:0008422">
    <property type="term" value="F:beta-glucosidase activity"/>
    <property type="evidence" value="ECO:0007669"/>
    <property type="project" value="TreeGrafter"/>
</dbReference>
<evidence type="ECO:0000256" key="4">
    <source>
        <dbReference type="PROSITE-ProRule" id="PRU10055"/>
    </source>
</evidence>
<dbReference type="Gene3D" id="3.20.20.80">
    <property type="entry name" value="Glycosidases"/>
    <property type="match status" value="1"/>
</dbReference>
<keyword evidence="3 6" id="KW-0326">Glycosidase</keyword>
<evidence type="ECO:0000313" key="9">
    <source>
        <dbReference type="Proteomes" id="UP000286288"/>
    </source>
</evidence>
<dbReference type="InterPro" id="IPR033132">
    <property type="entry name" value="GH_1_N_CS"/>
</dbReference>
<name>A0A377MT35_ENTCA</name>
<dbReference type="PANTHER" id="PTHR10353">
    <property type="entry name" value="GLYCOSYL HYDROLASE"/>
    <property type="match status" value="1"/>
</dbReference>
<evidence type="ECO:0000256" key="1">
    <source>
        <dbReference type="ARBA" id="ARBA00010838"/>
    </source>
</evidence>
<evidence type="ECO:0000313" key="8">
    <source>
        <dbReference type="EMBL" id="RHK06641.1"/>
    </source>
</evidence>
<organism evidence="8 9">
    <name type="scientific">Enterococcus casseliflavus</name>
    <name type="common">Enterococcus flavescens</name>
    <dbReference type="NCBI Taxonomy" id="37734"/>
    <lineage>
        <taxon>Bacteria</taxon>
        <taxon>Bacillati</taxon>
        <taxon>Bacillota</taxon>
        <taxon>Bacilli</taxon>
        <taxon>Lactobacillales</taxon>
        <taxon>Enterococcaceae</taxon>
        <taxon>Enterococcus</taxon>
    </lineage>
</organism>
<dbReference type="FunFam" id="3.20.20.80:FF:000004">
    <property type="entry name" value="Beta-glucosidase 6-phospho-beta-glucosidase"/>
    <property type="match status" value="1"/>
</dbReference>
<protein>
    <submittedName>
        <fullName evidence="8">Glycoside hydrolase family 1 protein</fullName>
    </submittedName>
</protein>
<dbReference type="PROSITE" id="PS00572">
    <property type="entry name" value="GLYCOSYL_HYDROL_F1_1"/>
    <property type="match status" value="1"/>
</dbReference>
<dbReference type="SUPFAM" id="SSF51445">
    <property type="entry name" value="(Trans)glycosidases"/>
    <property type="match status" value="1"/>
</dbReference>
<evidence type="ECO:0000256" key="3">
    <source>
        <dbReference type="ARBA" id="ARBA00023295"/>
    </source>
</evidence>
<dbReference type="GO" id="GO:0005829">
    <property type="term" value="C:cytosol"/>
    <property type="evidence" value="ECO:0007669"/>
    <property type="project" value="TreeGrafter"/>
</dbReference>
<dbReference type="EMBL" id="QRMZ01000008">
    <property type="protein sequence ID" value="RHK06641.1"/>
    <property type="molecule type" value="Genomic_DNA"/>
</dbReference>
<comment type="similarity">
    <text evidence="1 5">Belongs to the glycosyl hydrolase 1 family.</text>
</comment>
<feature type="active site" description="Nucleophile" evidence="4">
    <location>
        <position position="363"/>
    </location>
</feature>
<evidence type="ECO:0000256" key="6">
    <source>
        <dbReference type="RuleBase" id="RU004468"/>
    </source>
</evidence>
<dbReference type="InterPro" id="IPR001360">
    <property type="entry name" value="Glyco_hydro_1"/>
</dbReference>
<keyword evidence="2 6" id="KW-0378">Hydrolase</keyword>
<reference evidence="7 10" key="2">
    <citation type="submission" date="2023-03" db="EMBL/GenBank/DDBJ databases">
        <authorList>
            <person name="Shen W."/>
            <person name="Cai J."/>
        </authorList>
    </citation>
    <scope>NUCLEOTIDE SEQUENCE [LARGE SCALE GENOMIC DNA]</scope>
    <source>
        <strain evidence="7 10">B516</strain>
    </source>
</reference>
<dbReference type="AlphaFoldDB" id="A0A377MT35"/>
<evidence type="ECO:0000256" key="2">
    <source>
        <dbReference type="ARBA" id="ARBA00022801"/>
    </source>
</evidence>
<dbReference type="PANTHER" id="PTHR10353:SF136">
    <property type="entry name" value="ARYL-PHOSPHO-BETA-D-GLUCOSIDASE BGLC"/>
    <property type="match status" value="1"/>
</dbReference>
<dbReference type="EMBL" id="JARQDZ010000002">
    <property type="protein sequence ID" value="MDT2982342.1"/>
    <property type="molecule type" value="Genomic_DNA"/>
</dbReference>
<gene>
    <name evidence="8" type="ORF">DW084_07150</name>
    <name evidence="7" type="ORF">P7I34_06685</name>
</gene>
<dbReference type="InterPro" id="IPR018120">
    <property type="entry name" value="Glyco_hydro_1_AS"/>
</dbReference>
<dbReference type="GO" id="GO:0016052">
    <property type="term" value="P:carbohydrate catabolic process"/>
    <property type="evidence" value="ECO:0007669"/>
    <property type="project" value="TreeGrafter"/>
</dbReference>
<sequence>MKQTFPTDFLWGASISAHQTEGAYQTDGKGLSVQDTRPRDNHEIADFTVAVDHYHQYKEDIALLAEMGIKIFRFSIAWSRIFPEGRGTVNQKGLDHYSDLIDELLKHGIQPFVTLNHFDLPQALEDEGGWTKRSTVEAFAAYAKTLFTAYGDRVTHWLTINEPNIMLLVDQKILGKKIPLSEKYQQFHHLMIAEKYAFEACHEIVPNGKIGPVPNISLVYAATSRPEDNQSALYFNSVRNWAYLDFACFGRYNTVFQDYLNQNGLTIDFGPEDEALMKRALPDFVAMNFYTTVTVEQPTEAGDMKNGISDQQSEDIMERGFYKGFTNTFLKKNAFNWTIDPLGLKTTLQTLYDRYHLPIIITENGLGAEDHLEADGTVHDPYRIDYLSQHISQCLAAINAGVDLIGYSPWSAIDLISVHEGIRKRYGFIYVDRNDAQEKEQKRVRKDSFYWYQKLIEEGAIPSLEE</sequence>
<dbReference type="RefSeq" id="WP_060791523.1">
    <property type="nucleotide sequence ID" value="NZ_BAAAXK010000001.1"/>
</dbReference>
<comment type="caution">
    <text evidence="8">The sequence shown here is derived from an EMBL/GenBank/DDBJ whole genome shotgun (WGS) entry which is preliminary data.</text>
</comment>
<proteinExistence type="inferred from homology"/>
<dbReference type="Proteomes" id="UP001253851">
    <property type="component" value="Unassembled WGS sequence"/>
</dbReference>